<dbReference type="PROSITE" id="PS51257">
    <property type="entry name" value="PROKAR_LIPOPROTEIN"/>
    <property type="match status" value="1"/>
</dbReference>
<evidence type="ECO:0000256" key="1">
    <source>
        <dbReference type="SAM" id="SignalP"/>
    </source>
</evidence>
<protein>
    <submittedName>
        <fullName evidence="2">Uncharacterized protein</fullName>
    </submittedName>
</protein>
<reference evidence="2 3" key="1">
    <citation type="submission" date="2021-06" db="EMBL/GenBank/DDBJ databases">
        <title>Gemonas diversity in paddy soil.</title>
        <authorList>
            <person name="Liu G."/>
        </authorList>
    </citation>
    <scope>NUCLEOTIDE SEQUENCE [LARGE SCALE GENOMIC DNA]</scope>
    <source>
        <strain evidence="2 3">RG2</strain>
    </source>
</reference>
<feature type="signal peptide" evidence="1">
    <location>
        <begin position="1"/>
        <end position="19"/>
    </location>
</feature>
<dbReference type="Proteomes" id="UP000683559">
    <property type="component" value="Chromosome"/>
</dbReference>
<dbReference type="RefSeq" id="WP_217289069.1">
    <property type="nucleotide sequence ID" value="NZ_CP077683.1"/>
</dbReference>
<feature type="chain" id="PRO_5045069403" evidence="1">
    <location>
        <begin position="20"/>
        <end position="934"/>
    </location>
</feature>
<proteinExistence type="predicted"/>
<keyword evidence="3" id="KW-1185">Reference proteome</keyword>
<evidence type="ECO:0000313" key="3">
    <source>
        <dbReference type="Proteomes" id="UP000683559"/>
    </source>
</evidence>
<accession>A0ABX8LLE9</accession>
<dbReference type="EMBL" id="CP077683">
    <property type="protein sequence ID" value="QXE92518.1"/>
    <property type="molecule type" value="Genomic_DNA"/>
</dbReference>
<sequence length="934" mass="98369">MGSGWGKKFLYLAMTVFLAALVAACGGGGGGSSTATVTGSANFPVADNVLAKRVAAVATDAGVFVEAYSLDGKQVAQVNPTADTTLPENQRIYSYSIPGLKVNTDYVIKVRRGSQVLKKLIEKDSVVPGVVAGQTVDAITTAAVVVASQKLSTPEAPVVLGDPLPAGKTVGSVSATLVTIQPALIETSISAAVKGGRDALTDTSVSYANLYNMVVVAVSTPGVGSVDSVLSGGTAISVPLFNAEAPTAPAVFSNISSSSAGSIASSSGDAYVPPTSGTETAAMYVQQAKQYLAKQDIANANKCFELALAADSSSAEANVGGALTSGLMIMDDADFKAIAAKWEVVYPSVTQVMQGTSPVRLPFGNMTSLHFTGGQLTAAKRTAKTAALTTVASAPAAVKALAVIKELTALLPQQKTGFKSVAKELGLVPSTAPSVSEMQAMIDNVIIPRFDTIIARLQKAEAATNNSFTITAAMQGNPLYGQNVVLGTGEYYALDAALNAIQVLFKFSTAYSFDVPSGYTYDTIAQDPLAMINNSGVFVLKSDGKAKMAAGLDYARKATAKSILAFNEIKGRAYGVGAVDIATWTQTQKDDFTNALNNITTALAGPSTITIDGASIRVDLTKFFTNPLDRSNLPTFAYDVPRNASLSLKYMDPVAAEYPSPWDPNYMELTVCDVYPTSDLPDYTLNGILPGNSAASNVAGFNGILPMASGKLLSHRLYDYAAGVATDGTSVYVVDYNWTDNLCEIKKINPATGDVSTYATGSTWLGLIFWYQGQLYTVTESVSQTGASYGFAPVNVNGSTYTVGSPIQTIVPQNWYGITAVTANGTDIYYGTWWDSWDGFTFNHQYEVRKVSNGQDTSTGMHPTNRSDVLTISNGYLYAGSDKFDLNTKELVASYVDMGFKAFVGGYFYKVKNDRIIKFYGTPSKGLAKSLRFL</sequence>
<organism evidence="2 3">
    <name type="scientific">Geomonas subterranea</name>
    <dbReference type="NCBI Taxonomy" id="2847989"/>
    <lineage>
        <taxon>Bacteria</taxon>
        <taxon>Pseudomonadati</taxon>
        <taxon>Thermodesulfobacteriota</taxon>
        <taxon>Desulfuromonadia</taxon>
        <taxon>Geobacterales</taxon>
        <taxon>Geobacteraceae</taxon>
        <taxon>Geomonas</taxon>
    </lineage>
</organism>
<evidence type="ECO:0000313" key="2">
    <source>
        <dbReference type="EMBL" id="QXE92518.1"/>
    </source>
</evidence>
<name>A0ABX8LLE9_9BACT</name>
<keyword evidence="1" id="KW-0732">Signal</keyword>
<gene>
    <name evidence="2" type="ORF">KP001_08355</name>
</gene>